<organism evidence="4 5">
    <name type="scientific">Neptunomonas phycophila</name>
    <dbReference type="NCBI Taxonomy" id="1572645"/>
    <lineage>
        <taxon>Bacteria</taxon>
        <taxon>Pseudomonadati</taxon>
        <taxon>Pseudomonadota</taxon>
        <taxon>Gammaproteobacteria</taxon>
        <taxon>Oceanospirillales</taxon>
        <taxon>Oceanospirillaceae</taxon>
        <taxon>Neptunomonas</taxon>
    </lineage>
</organism>
<feature type="domain" description="Beta/gamma crystallin 'Greek key'" evidence="3">
    <location>
        <begin position="42"/>
        <end position="81"/>
    </location>
</feature>
<evidence type="ECO:0000259" key="3">
    <source>
        <dbReference type="PROSITE" id="PS50915"/>
    </source>
</evidence>
<evidence type="ECO:0000313" key="5">
    <source>
        <dbReference type="Proteomes" id="UP001177341"/>
    </source>
</evidence>
<dbReference type="Gene3D" id="2.170.15.10">
    <property type="entry name" value="Proaerolysin, chain A, domain 3"/>
    <property type="match status" value="1"/>
</dbReference>
<sequence>MSITIYQHVDFKGKKAVLAEDEYPTSQIGNDQISSVKIPEGFYAMFYKDSGFRGPKMVLFEGDYSSLPGWNDKISSIKVLKQNSNIDPLVTFYENNHFKGYKQSLAGIGQETSYPSPFLKHDAISSLKIPEGVRVVLYEHSKFGGKSLELGPGDHPSLKVYGFNDIASSVKLIRSDLELVNIKYDNEVTTPAGEPIGIEGRVVSDSSQEQSYALNLTKEIESSITRSWSETTLVGLEVSVTTGVEAEVGLITTSASTTISTKLEQSFTIGEEETHSEVSTFGQVLTVSLAPYHVGEGLIILTPQRKKIDATYTFRVVGTDRLVEQAATILIDDFQQGEATITTRPIETGEVF</sequence>
<comment type="caution">
    <text evidence="4">The sequence shown here is derived from an EMBL/GenBank/DDBJ whole genome shotgun (WGS) entry which is preliminary data.</text>
</comment>
<dbReference type="RefSeq" id="WP_305450503.1">
    <property type="nucleotide sequence ID" value="NZ_JAUYVO010000004.1"/>
</dbReference>
<dbReference type="EMBL" id="JAUYVO010000004">
    <property type="protein sequence ID" value="MDP2522394.1"/>
    <property type="molecule type" value="Genomic_DNA"/>
</dbReference>
<dbReference type="PROSITE" id="PS50915">
    <property type="entry name" value="CRYSTALLIN_BETA_GAMMA"/>
    <property type="match status" value="3"/>
</dbReference>
<protein>
    <submittedName>
        <fullName evidence="4">Beta/gamma crystallin-related protein</fullName>
    </submittedName>
</protein>
<feature type="domain" description="Beta/gamma crystallin 'Greek key'" evidence="3">
    <location>
        <begin position="1"/>
        <end position="40"/>
    </location>
</feature>
<name>A0ABT9ETK3_9GAMM</name>
<dbReference type="InterPro" id="IPR011024">
    <property type="entry name" value="G_crystallin-like"/>
</dbReference>
<evidence type="ECO:0000313" key="4">
    <source>
        <dbReference type="EMBL" id="MDP2522394.1"/>
    </source>
</evidence>
<dbReference type="InterPro" id="IPR001064">
    <property type="entry name" value="Beta/gamma_crystallin"/>
</dbReference>
<dbReference type="SUPFAM" id="SSF49695">
    <property type="entry name" value="gamma-Crystallin-like"/>
    <property type="match status" value="2"/>
</dbReference>
<comment type="similarity">
    <text evidence="1">Belongs to the beta/gamma-crystallin family.</text>
</comment>
<evidence type="ECO:0000256" key="1">
    <source>
        <dbReference type="ARBA" id="ARBA00009646"/>
    </source>
</evidence>
<keyword evidence="5" id="KW-1185">Reference proteome</keyword>
<dbReference type="Gene3D" id="2.60.20.10">
    <property type="entry name" value="Crystallins"/>
    <property type="match status" value="2"/>
</dbReference>
<evidence type="ECO:0000256" key="2">
    <source>
        <dbReference type="ARBA" id="ARBA00022737"/>
    </source>
</evidence>
<dbReference type="Pfam" id="PF00030">
    <property type="entry name" value="Crystall"/>
    <property type="match status" value="2"/>
</dbReference>
<gene>
    <name evidence="4" type="ORF">Q8W30_07385</name>
</gene>
<reference evidence="4" key="1">
    <citation type="submission" date="2023-07" db="EMBL/GenBank/DDBJ databases">
        <title>Genome content predicts the carbon catabolic preferences of heterotrophic bacteria.</title>
        <authorList>
            <person name="Gralka M."/>
        </authorList>
    </citation>
    <scope>NUCLEOTIDE SEQUENCE</scope>
    <source>
        <strain evidence="4">5G01</strain>
    </source>
</reference>
<keyword evidence="2" id="KW-0677">Repeat</keyword>
<dbReference type="Proteomes" id="UP001177341">
    <property type="component" value="Unassembled WGS sequence"/>
</dbReference>
<accession>A0ABT9ETK3</accession>
<feature type="domain" description="Beta/gamma crystallin 'Greek key'" evidence="3">
    <location>
        <begin position="133"/>
        <end position="174"/>
    </location>
</feature>
<dbReference type="SUPFAM" id="SSF56973">
    <property type="entry name" value="Aerolisin/ETX pore-forming domain"/>
    <property type="match status" value="1"/>
</dbReference>
<proteinExistence type="inferred from homology"/>
<dbReference type="SMART" id="SM00247">
    <property type="entry name" value="XTALbg"/>
    <property type="match status" value="2"/>
</dbReference>